<dbReference type="PANTHER" id="PTHR34220:SF7">
    <property type="entry name" value="SENSOR HISTIDINE KINASE YPDA"/>
    <property type="match status" value="1"/>
</dbReference>
<feature type="transmembrane region" description="Helical" evidence="2">
    <location>
        <begin position="379"/>
        <end position="400"/>
    </location>
</feature>
<dbReference type="Proteomes" id="UP000886047">
    <property type="component" value="Unassembled WGS sequence"/>
</dbReference>
<keyword evidence="2" id="KW-1133">Transmembrane helix</keyword>
<dbReference type="InterPro" id="IPR050640">
    <property type="entry name" value="Bact_2-comp_sensor_kinase"/>
</dbReference>
<evidence type="ECO:0000256" key="2">
    <source>
        <dbReference type="SAM" id="Phobius"/>
    </source>
</evidence>
<reference evidence="4" key="1">
    <citation type="journal article" date="2020" name="mSystems">
        <title>Genome- and Community-Level Interaction Insights into Carbon Utilization and Element Cycling Functions of Hydrothermarchaeota in Hydrothermal Sediment.</title>
        <authorList>
            <person name="Zhou Z."/>
            <person name="Liu Y."/>
            <person name="Xu W."/>
            <person name="Pan J."/>
            <person name="Luo Z.H."/>
            <person name="Li M."/>
        </authorList>
    </citation>
    <scope>NUCLEOTIDE SEQUENCE [LARGE SCALE GENOMIC DNA]</scope>
    <source>
        <strain evidence="4">SpSt-1217</strain>
    </source>
</reference>
<name>A0A831L9Q9_9BACT</name>
<dbReference type="Pfam" id="PF06580">
    <property type="entry name" value="His_kinase"/>
    <property type="match status" value="1"/>
</dbReference>
<keyword evidence="2" id="KW-0812">Transmembrane</keyword>
<feature type="coiled-coil region" evidence="1">
    <location>
        <begin position="403"/>
        <end position="430"/>
    </location>
</feature>
<dbReference type="GO" id="GO:0016020">
    <property type="term" value="C:membrane"/>
    <property type="evidence" value="ECO:0007669"/>
    <property type="project" value="InterPro"/>
</dbReference>
<dbReference type="EMBL" id="DSDK01000192">
    <property type="protein sequence ID" value="HDR50649.1"/>
    <property type="molecule type" value="Genomic_DNA"/>
</dbReference>
<evidence type="ECO:0000256" key="1">
    <source>
        <dbReference type="SAM" id="Coils"/>
    </source>
</evidence>
<accession>A0A831L9Q9</accession>
<keyword evidence="2" id="KW-0472">Membrane</keyword>
<protein>
    <submittedName>
        <fullName evidence="4">Histidine kinase</fullName>
    </submittedName>
</protein>
<dbReference type="AlphaFoldDB" id="A0A831L9Q9"/>
<organism evidence="4">
    <name type="scientific">Mariniphaga anaerophila</name>
    <dbReference type="NCBI Taxonomy" id="1484053"/>
    <lineage>
        <taxon>Bacteria</taxon>
        <taxon>Pseudomonadati</taxon>
        <taxon>Bacteroidota</taxon>
        <taxon>Bacteroidia</taxon>
        <taxon>Marinilabiliales</taxon>
        <taxon>Prolixibacteraceae</taxon>
        <taxon>Mariniphaga</taxon>
    </lineage>
</organism>
<feature type="domain" description="Signal transduction histidine kinase internal region" evidence="3">
    <location>
        <begin position="421"/>
        <end position="497"/>
    </location>
</feature>
<sequence>IYDFWKEYNLFFQNFNFNFLYLDSRKIKYSGFHSALANSESFFRKYKNQLPAPVYDFVTTELRAFLLTGAIHYLTMQQRLNLPLGRPYFPEYEEVDFEELENRVNEFYLHRNYNDYGIHSRQLAGDLLDYYFLKMNRTGNFINPGQFNAPVQSGWRYFGDLLQKVELTKTVLTGHALYSQIAETLLQEKMNTLDYSSKDQRIIQDEITSYFDLMLRLVNNKEFANAIEKLMENHLKWQNEDYVPETQFLNPVGETVYFSDFFGEKPTVFYITEIWERERYFWDDLAKDNPEINFVLVMEGNNFEDWQNYVERAEPVAYQLFLANYNQQLRNIFKKDRYHFIAYDKEGERIGFGENPIDVMNLAKHSLMVKKKELNRSQLIMIIAALGVVLVAFFIGVLIWKWRVRLRFRKEQQQRRLRELELTAIRSQMNPHFLFNCLNSVQNLVQQNKGREAHLYLADFAGLIRKVLQNSEKEEVSLTEELETVEQYLNLEKLRFDFDFQITVNEGID</sequence>
<dbReference type="PANTHER" id="PTHR34220">
    <property type="entry name" value="SENSOR HISTIDINE KINASE YPDA"/>
    <property type="match status" value="1"/>
</dbReference>
<dbReference type="InterPro" id="IPR010559">
    <property type="entry name" value="Sig_transdc_His_kin_internal"/>
</dbReference>
<comment type="caution">
    <text evidence="4">The sequence shown here is derived from an EMBL/GenBank/DDBJ whole genome shotgun (WGS) entry which is preliminary data.</text>
</comment>
<evidence type="ECO:0000259" key="3">
    <source>
        <dbReference type="Pfam" id="PF06580"/>
    </source>
</evidence>
<feature type="non-terminal residue" evidence="4">
    <location>
        <position position="509"/>
    </location>
</feature>
<keyword evidence="1" id="KW-0175">Coiled coil</keyword>
<proteinExistence type="predicted"/>
<gene>
    <name evidence="4" type="ORF">ENN90_03385</name>
</gene>
<evidence type="ECO:0000313" key="4">
    <source>
        <dbReference type="EMBL" id="HDR50649.1"/>
    </source>
</evidence>
<keyword evidence="4" id="KW-0808">Transferase</keyword>
<keyword evidence="4" id="KW-0418">Kinase</keyword>
<feature type="non-terminal residue" evidence="4">
    <location>
        <position position="1"/>
    </location>
</feature>
<dbReference type="GO" id="GO:0000155">
    <property type="term" value="F:phosphorelay sensor kinase activity"/>
    <property type="evidence" value="ECO:0007669"/>
    <property type="project" value="InterPro"/>
</dbReference>